<organism evidence="2 3">
    <name type="scientific">Carnobacterium viridans</name>
    <dbReference type="NCBI Taxonomy" id="174587"/>
    <lineage>
        <taxon>Bacteria</taxon>
        <taxon>Bacillati</taxon>
        <taxon>Bacillota</taxon>
        <taxon>Bacilli</taxon>
        <taxon>Lactobacillales</taxon>
        <taxon>Carnobacteriaceae</taxon>
        <taxon>Carnobacterium</taxon>
    </lineage>
</organism>
<dbReference type="AlphaFoldDB" id="A0A1H0ZMT5"/>
<dbReference type="CDD" id="cd05269">
    <property type="entry name" value="TMR_SDR_a"/>
    <property type="match status" value="1"/>
</dbReference>
<dbReference type="RefSeq" id="WP_089976995.1">
    <property type="nucleotide sequence ID" value="NZ_FNJW01000008.1"/>
</dbReference>
<keyword evidence="3" id="KW-1185">Reference proteome</keyword>
<dbReference type="PANTHER" id="PTHR47129:SF1">
    <property type="entry name" value="NMRA-LIKE DOMAIN-CONTAINING PROTEIN"/>
    <property type="match status" value="1"/>
</dbReference>
<sequence>MKYLLTGATGELGTHALHYLKEQVELNEIVVLARTEEKAAMLREHGVEVRIGDFGDYASLIEAFNGIDRLLFVSSQPGAVVSRGEQHKNVVNAAKKTGISFIAYTSFPKGAESKSPLAQDHILTEQLISKSNISHTFLRNNWYIENEKDTLNAAAAGHPFTYSAGEGKTGWALKREYAEAAINVLTGQAATPEVLELSGNPITYVELAEALKIASGSAFKVVKMNDSDYQTALTNNGVPEAVVGFILMIQNDIRNGELDVMSDDFEQTLGKPLTPLVDALKEFLQK</sequence>
<dbReference type="PANTHER" id="PTHR47129">
    <property type="entry name" value="QUINONE OXIDOREDUCTASE 2"/>
    <property type="match status" value="1"/>
</dbReference>
<dbReference type="InterPro" id="IPR016040">
    <property type="entry name" value="NAD(P)-bd_dom"/>
</dbReference>
<dbReference type="Gene3D" id="3.90.25.10">
    <property type="entry name" value="UDP-galactose 4-epimerase, domain 1"/>
    <property type="match status" value="1"/>
</dbReference>
<name>A0A1H0ZMT5_9LACT</name>
<dbReference type="OrthoDB" id="152510at2"/>
<accession>A0A1H0ZMT5</accession>
<evidence type="ECO:0000313" key="3">
    <source>
        <dbReference type="Proteomes" id="UP000199481"/>
    </source>
</evidence>
<dbReference type="InterPro" id="IPR036291">
    <property type="entry name" value="NAD(P)-bd_dom_sf"/>
</dbReference>
<dbReference type="SUPFAM" id="SSF51735">
    <property type="entry name" value="NAD(P)-binding Rossmann-fold domains"/>
    <property type="match status" value="1"/>
</dbReference>
<dbReference type="EMBL" id="FNJW01000008">
    <property type="protein sequence ID" value="SDQ28664.1"/>
    <property type="molecule type" value="Genomic_DNA"/>
</dbReference>
<protein>
    <submittedName>
        <fullName evidence="2">NAD(P)H dehydrogenase (Quinone)</fullName>
    </submittedName>
</protein>
<dbReference type="Gene3D" id="3.40.50.720">
    <property type="entry name" value="NAD(P)-binding Rossmann-like Domain"/>
    <property type="match status" value="1"/>
</dbReference>
<feature type="domain" description="NAD(P)-binding" evidence="1">
    <location>
        <begin position="7"/>
        <end position="161"/>
    </location>
</feature>
<proteinExistence type="predicted"/>
<gene>
    <name evidence="2" type="ORF">SAMN04487752_1611</name>
</gene>
<dbReference type="Pfam" id="PF13460">
    <property type="entry name" value="NAD_binding_10"/>
    <property type="match status" value="1"/>
</dbReference>
<dbReference type="Proteomes" id="UP000199481">
    <property type="component" value="Unassembled WGS sequence"/>
</dbReference>
<dbReference type="InterPro" id="IPR052718">
    <property type="entry name" value="NmrA-type_oxidoreductase"/>
</dbReference>
<evidence type="ECO:0000259" key="1">
    <source>
        <dbReference type="Pfam" id="PF13460"/>
    </source>
</evidence>
<reference evidence="3" key="1">
    <citation type="submission" date="2016-10" db="EMBL/GenBank/DDBJ databases">
        <authorList>
            <person name="Varghese N."/>
            <person name="Submissions S."/>
        </authorList>
    </citation>
    <scope>NUCLEOTIDE SEQUENCE [LARGE SCALE GENOMIC DNA]</scope>
    <source>
        <strain evidence="3">MPL-11</strain>
    </source>
</reference>
<evidence type="ECO:0000313" key="2">
    <source>
        <dbReference type="EMBL" id="SDQ28664.1"/>
    </source>
</evidence>